<evidence type="ECO:0000256" key="4">
    <source>
        <dbReference type="ARBA" id="ARBA00022722"/>
    </source>
</evidence>
<dbReference type="Proteomes" id="UP000277300">
    <property type="component" value="Unassembled WGS sequence"/>
</dbReference>
<evidence type="ECO:0000256" key="2">
    <source>
        <dbReference type="ARBA" id="ARBA00004123"/>
    </source>
</evidence>
<comment type="cofactor">
    <cofactor evidence="1">
        <name>a divalent metal cation</name>
        <dbReference type="ChEBI" id="CHEBI:60240"/>
    </cofactor>
</comment>
<dbReference type="GO" id="GO:0004518">
    <property type="term" value="F:nuclease activity"/>
    <property type="evidence" value="ECO:0007669"/>
    <property type="project" value="UniProtKB-KW"/>
</dbReference>
<gene>
    <name evidence="10" type="ORF">BBP00_00006595</name>
</gene>
<evidence type="ECO:0000259" key="9">
    <source>
        <dbReference type="Pfam" id="PF13359"/>
    </source>
</evidence>
<dbReference type="GO" id="GO:0016787">
    <property type="term" value="F:hydrolase activity"/>
    <property type="evidence" value="ECO:0007669"/>
    <property type="project" value="UniProtKB-KW"/>
</dbReference>
<evidence type="ECO:0000313" key="10">
    <source>
        <dbReference type="EMBL" id="RLN59233.1"/>
    </source>
</evidence>
<feature type="region of interest" description="Disordered" evidence="8">
    <location>
        <begin position="349"/>
        <end position="375"/>
    </location>
</feature>
<keyword evidence="5" id="KW-0479">Metal-binding</keyword>
<dbReference type="InterPro" id="IPR045249">
    <property type="entry name" value="HARBI1-like"/>
</dbReference>
<accession>A0A3F2RM32</accession>
<name>A0A3F2RM32_9STRA</name>
<evidence type="ECO:0000256" key="8">
    <source>
        <dbReference type="SAM" id="MobiDB-lite"/>
    </source>
</evidence>
<dbReference type="GO" id="GO:0005634">
    <property type="term" value="C:nucleus"/>
    <property type="evidence" value="ECO:0007669"/>
    <property type="project" value="UniProtKB-SubCell"/>
</dbReference>
<organism evidence="10 11">
    <name type="scientific">Phytophthora kernoviae</name>
    <dbReference type="NCBI Taxonomy" id="325452"/>
    <lineage>
        <taxon>Eukaryota</taxon>
        <taxon>Sar</taxon>
        <taxon>Stramenopiles</taxon>
        <taxon>Oomycota</taxon>
        <taxon>Peronosporomycetes</taxon>
        <taxon>Peronosporales</taxon>
        <taxon>Peronosporaceae</taxon>
        <taxon>Phytophthora</taxon>
    </lineage>
</organism>
<dbReference type="PANTHER" id="PTHR22930:SF85">
    <property type="entry name" value="GH03217P-RELATED"/>
    <property type="match status" value="1"/>
</dbReference>
<evidence type="ECO:0000256" key="6">
    <source>
        <dbReference type="ARBA" id="ARBA00022801"/>
    </source>
</evidence>
<evidence type="ECO:0000256" key="7">
    <source>
        <dbReference type="ARBA" id="ARBA00023242"/>
    </source>
</evidence>
<comment type="caution">
    <text evidence="10">The sequence shown here is derived from an EMBL/GenBank/DDBJ whole genome shotgun (WGS) entry which is preliminary data.</text>
</comment>
<reference evidence="10 11" key="1">
    <citation type="submission" date="2018-07" db="EMBL/GenBank/DDBJ databases">
        <title>Genome sequencing of oomycete isolates from Chile give support for New Zealand origin for Phytophthora kernoviae and make available the first Nothophytophthora sp. genome.</title>
        <authorList>
            <person name="Studholme D.J."/>
            <person name="Sanfuentes E."/>
            <person name="Panda P."/>
            <person name="Hill R."/>
            <person name="Sambles C."/>
            <person name="Grant M."/>
            <person name="Williams N.M."/>
            <person name="Mcdougal R.L."/>
        </authorList>
    </citation>
    <scope>NUCLEOTIDE SEQUENCE [LARGE SCALE GENOMIC DNA]</scope>
    <source>
        <strain evidence="10">Chile6</strain>
    </source>
</reference>
<feature type="domain" description="DDE Tnp4" evidence="9">
    <location>
        <begin position="180"/>
        <end position="335"/>
    </location>
</feature>
<dbReference type="InterPro" id="IPR027806">
    <property type="entry name" value="HARBI1_dom"/>
</dbReference>
<comment type="subcellular location">
    <subcellularLocation>
        <location evidence="2">Nucleus</location>
    </subcellularLocation>
</comment>
<keyword evidence="6" id="KW-0378">Hydrolase</keyword>
<dbReference type="Pfam" id="PF13359">
    <property type="entry name" value="DDE_Tnp_4"/>
    <property type="match status" value="1"/>
</dbReference>
<evidence type="ECO:0000313" key="11">
    <source>
        <dbReference type="Proteomes" id="UP000277300"/>
    </source>
</evidence>
<evidence type="ECO:0000256" key="5">
    <source>
        <dbReference type="ARBA" id="ARBA00022723"/>
    </source>
</evidence>
<proteinExistence type="inferred from homology"/>
<dbReference type="GO" id="GO:0046872">
    <property type="term" value="F:metal ion binding"/>
    <property type="evidence" value="ECO:0007669"/>
    <property type="project" value="UniProtKB-KW"/>
</dbReference>
<dbReference type="OrthoDB" id="121201at2759"/>
<protein>
    <recommendedName>
        <fullName evidence="9">DDE Tnp4 domain-containing protein</fullName>
    </recommendedName>
</protein>
<keyword evidence="7" id="KW-0539">Nucleus</keyword>
<comment type="similarity">
    <text evidence="3">Belongs to the HARBI1 family.</text>
</comment>
<dbReference type="AlphaFoldDB" id="A0A3F2RM32"/>
<dbReference type="PANTHER" id="PTHR22930">
    <property type="match status" value="1"/>
</dbReference>
<keyword evidence="4" id="KW-0540">Nuclease</keyword>
<evidence type="ECO:0000256" key="3">
    <source>
        <dbReference type="ARBA" id="ARBA00006958"/>
    </source>
</evidence>
<dbReference type="EMBL" id="MBDO02000231">
    <property type="protein sequence ID" value="RLN59233.1"/>
    <property type="molecule type" value="Genomic_DNA"/>
</dbReference>
<evidence type="ECO:0000256" key="1">
    <source>
        <dbReference type="ARBA" id="ARBA00001968"/>
    </source>
</evidence>
<sequence>MPAVLAPDPKHIVALATVETAVSEAMSTVVQATSNSLTDASDRASKRRRLCISLIERDDASFRLTFGCHRQSFAFICSLVELHWPETNRLIGNSRFSLQDRVAVTIYYLTHCGSLEDAASAHGMTATAASRYVWQVVDVLLLDSVKAKYFQLPTTNEEWSQLSDEFEKICGYPNCCLAIGGMLVEIQQPRQWEGWYCSKNYPAENVQLVVDSKFQVRSMDVRPGGITDKETLRYSRFGRNLAEILPEGKHIIGHGEYNLSNQVVVPYPVTSTMSMTEKMFNSLQSTTQRVVKQASEMIKKRFRILQMPLTQRTEDGDAATTRMAQVISSAIVLHNVLIDLNDLVEIDSSLGDDTDEEDMDNDSDAENSDVDETMDGDATIQLVTEWLL</sequence>